<dbReference type="Proteomes" id="UP000034753">
    <property type="component" value="Unassembled WGS sequence"/>
</dbReference>
<dbReference type="InterPro" id="IPR027417">
    <property type="entry name" value="P-loop_NTPase"/>
</dbReference>
<comment type="caution">
    <text evidence="2">The sequence shown here is derived from an EMBL/GenBank/DDBJ whole genome shotgun (WGS) entry which is preliminary data.</text>
</comment>
<dbReference type="PANTHER" id="PTHR43581:SF2">
    <property type="entry name" value="EXCINUCLEASE ATPASE SUBUNIT"/>
    <property type="match status" value="1"/>
</dbReference>
<organism evidence="2 3">
    <name type="scientific">Candidatus Daviesbacteria bacterium GW2011_GWB1_41_5</name>
    <dbReference type="NCBI Taxonomy" id="1618429"/>
    <lineage>
        <taxon>Bacteria</taxon>
        <taxon>Candidatus Daviesiibacteriota</taxon>
    </lineage>
</organism>
<dbReference type="AlphaFoldDB" id="A0A0G0WDJ5"/>
<evidence type="ECO:0000313" key="3">
    <source>
        <dbReference type="Proteomes" id="UP000034753"/>
    </source>
</evidence>
<reference evidence="2 3" key="1">
    <citation type="journal article" date="2015" name="Nature">
        <title>rRNA introns, odd ribosomes, and small enigmatic genomes across a large radiation of phyla.</title>
        <authorList>
            <person name="Brown C.T."/>
            <person name="Hug L.A."/>
            <person name="Thomas B.C."/>
            <person name="Sharon I."/>
            <person name="Castelle C.J."/>
            <person name="Singh A."/>
            <person name="Wilkins M.J."/>
            <person name="Williams K.H."/>
            <person name="Banfield J.F."/>
        </authorList>
    </citation>
    <scope>NUCLEOTIDE SEQUENCE [LARGE SCALE GENOMIC DNA]</scope>
</reference>
<dbReference type="PANTHER" id="PTHR43581">
    <property type="entry name" value="ATP/GTP PHOSPHATASE"/>
    <property type="match status" value="1"/>
</dbReference>
<dbReference type="Gene3D" id="3.40.50.300">
    <property type="entry name" value="P-loop containing nucleotide triphosphate hydrolases"/>
    <property type="match status" value="2"/>
</dbReference>
<evidence type="ECO:0000259" key="1">
    <source>
        <dbReference type="Pfam" id="PF13175"/>
    </source>
</evidence>
<proteinExistence type="predicted"/>
<protein>
    <recommendedName>
        <fullName evidence="1">Endonuclease GajA/Old nuclease/RecF-like AAA domain-containing protein</fullName>
    </recommendedName>
</protein>
<evidence type="ECO:0000313" key="2">
    <source>
        <dbReference type="EMBL" id="KKS11049.1"/>
    </source>
</evidence>
<feature type="domain" description="Endonuclease GajA/Old nuclease/RecF-like AAA" evidence="1">
    <location>
        <begin position="1"/>
        <end position="360"/>
    </location>
</feature>
<accession>A0A0G0WDJ5</accession>
<dbReference type="Pfam" id="PF13175">
    <property type="entry name" value="AAA_15"/>
    <property type="match status" value="1"/>
</dbReference>
<gene>
    <name evidence="2" type="ORF">UU67_C0086G0003</name>
</gene>
<dbReference type="EMBL" id="LCBN01000086">
    <property type="protein sequence ID" value="KKS11049.1"/>
    <property type="molecule type" value="Genomic_DNA"/>
</dbReference>
<name>A0A0G0WDJ5_9BACT</name>
<dbReference type="InterPro" id="IPR051396">
    <property type="entry name" value="Bact_Antivir_Def_Nuclease"/>
</dbReference>
<sequence>MKIKSITIENFRSIENETFNVAELHGGKTFTLIGINESGKSSFLRGVSLVDGGEAMFPKDFGNDTKPITIFLTYTLDASEDKELKKALTEKGFEKDLLSKINIEEVDVCVTFEPTATPVRNNFDRIKFKTHIFPDYTLEGDKPVQKNPEQTQDDFNLQTYFQTTFPKYFWKLSHHITFWESSDEYLINDQINLTTFATDPKKTSVPLLNCFGLAGIDEVSIPAAINRLQTEPSEVSDLQDKLGDKVTAHIKKVWENHPVKIKFQINNMMLSFLVEDVGVKYDSKTTNQRSDGFRQFISFLLTISAENSTDQLSYSLLLLDEPETHLHPQAQEFLRNELIKITKNKEDNIVIFATHSNYMIDKDHLERCFRVEKQGNKKTKLEQIKGKDSSYSEVNYEVFGIPTNDYHNELYGYLEDIDKSKLDELQKSKKWYNDKTKTTDSVSLATYIRHSIHHPENGKNPKFTSDDLVKSTNSLRELKYGKRKAGK</sequence>
<dbReference type="SUPFAM" id="SSF52540">
    <property type="entry name" value="P-loop containing nucleoside triphosphate hydrolases"/>
    <property type="match status" value="1"/>
</dbReference>
<dbReference type="InterPro" id="IPR041685">
    <property type="entry name" value="AAA_GajA/Old/RecF-like"/>
</dbReference>